<evidence type="ECO:0000256" key="3">
    <source>
        <dbReference type="PROSITE-ProRule" id="PRU00023"/>
    </source>
</evidence>
<dbReference type="SMART" id="SM00248">
    <property type="entry name" value="ANK"/>
    <property type="match status" value="3"/>
</dbReference>
<feature type="coiled-coil region" evidence="4">
    <location>
        <begin position="69"/>
        <end position="131"/>
    </location>
</feature>
<dbReference type="Gene3D" id="1.25.40.20">
    <property type="entry name" value="Ankyrin repeat-containing domain"/>
    <property type="match status" value="1"/>
</dbReference>
<sequence length="330" mass="37577">MSLGHETENILLITCTMMDYFYKLVLKTLLLIGGVERNPGPKQGPPPLGIKKNPEQSRQLEEPNVLRILQQIQGRLAQIQENFQKSIKEQTNNKLTVQQLQEGQTTTKQSLQQLQQSQEELKLTVQQLLEGQTTTQQSLQRLQQSPEQGLHTSHNVLQRNKTQISGLKELVAQYRGYEDDDSWRRIVELLERSLDPSCVVYQQLEDMKNYPFPLFVSDKGHLELLELLLEHGLDVNKMVDCFNSTLLHRAVFNCHVPVVRLLLQRGADINKTDNWGNTPLHCSSSKGHLRVCQVLVEAGCDPGVKNNDNHTALDIASRTDVLQYLSSLRD</sequence>
<gene>
    <name evidence="6" type="ORF">TCEB3V08_LOCUS10587</name>
</gene>
<protein>
    <submittedName>
        <fullName evidence="6">Uncharacterized protein</fullName>
    </submittedName>
</protein>
<evidence type="ECO:0000313" key="6">
    <source>
        <dbReference type="EMBL" id="CAD7410676.1"/>
    </source>
</evidence>
<feature type="region of interest" description="Disordered" evidence="5">
    <location>
        <begin position="38"/>
        <end position="59"/>
    </location>
</feature>
<dbReference type="EMBL" id="OC321787">
    <property type="protein sequence ID" value="CAD7410676.1"/>
    <property type="molecule type" value="Genomic_DNA"/>
</dbReference>
<dbReference type="SUPFAM" id="SSF48403">
    <property type="entry name" value="Ankyrin repeat"/>
    <property type="match status" value="1"/>
</dbReference>
<evidence type="ECO:0000256" key="5">
    <source>
        <dbReference type="SAM" id="MobiDB-lite"/>
    </source>
</evidence>
<dbReference type="Pfam" id="PF13637">
    <property type="entry name" value="Ank_4"/>
    <property type="match status" value="1"/>
</dbReference>
<dbReference type="AlphaFoldDB" id="A0A7R9D9L7"/>
<dbReference type="PROSITE" id="PS50088">
    <property type="entry name" value="ANK_REPEAT"/>
    <property type="match status" value="2"/>
</dbReference>
<accession>A0A7R9D9L7</accession>
<dbReference type="InterPro" id="IPR036770">
    <property type="entry name" value="Ankyrin_rpt-contain_sf"/>
</dbReference>
<dbReference type="PANTHER" id="PTHR24171">
    <property type="entry name" value="ANKYRIN REPEAT DOMAIN-CONTAINING PROTEIN 39-RELATED"/>
    <property type="match status" value="1"/>
</dbReference>
<dbReference type="InterPro" id="IPR002110">
    <property type="entry name" value="Ankyrin_rpt"/>
</dbReference>
<dbReference type="PROSITE" id="PS50297">
    <property type="entry name" value="ANK_REP_REGION"/>
    <property type="match status" value="2"/>
</dbReference>
<proteinExistence type="predicted"/>
<keyword evidence="4" id="KW-0175">Coiled coil</keyword>
<keyword evidence="2 3" id="KW-0040">ANK repeat</keyword>
<evidence type="ECO:0000256" key="2">
    <source>
        <dbReference type="ARBA" id="ARBA00023043"/>
    </source>
</evidence>
<organism evidence="6">
    <name type="scientific">Timema cristinae</name>
    <name type="common">Walking stick</name>
    <dbReference type="NCBI Taxonomy" id="61476"/>
    <lineage>
        <taxon>Eukaryota</taxon>
        <taxon>Metazoa</taxon>
        <taxon>Ecdysozoa</taxon>
        <taxon>Arthropoda</taxon>
        <taxon>Hexapoda</taxon>
        <taxon>Insecta</taxon>
        <taxon>Pterygota</taxon>
        <taxon>Neoptera</taxon>
        <taxon>Polyneoptera</taxon>
        <taxon>Phasmatodea</taxon>
        <taxon>Timematodea</taxon>
        <taxon>Timematoidea</taxon>
        <taxon>Timematidae</taxon>
        <taxon>Timema</taxon>
    </lineage>
</organism>
<reference evidence="6" key="1">
    <citation type="submission" date="2020-11" db="EMBL/GenBank/DDBJ databases">
        <authorList>
            <person name="Tran Van P."/>
        </authorList>
    </citation>
    <scope>NUCLEOTIDE SEQUENCE</scope>
</reference>
<evidence type="ECO:0000256" key="1">
    <source>
        <dbReference type="ARBA" id="ARBA00022737"/>
    </source>
</evidence>
<name>A0A7R9D9L7_TIMCR</name>
<feature type="repeat" description="ANK" evidence="3">
    <location>
        <begin position="242"/>
        <end position="274"/>
    </location>
</feature>
<keyword evidence="1" id="KW-0677">Repeat</keyword>
<feature type="repeat" description="ANK" evidence="3">
    <location>
        <begin position="275"/>
        <end position="307"/>
    </location>
</feature>
<evidence type="ECO:0000256" key="4">
    <source>
        <dbReference type="SAM" id="Coils"/>
    </source>
</evidence>